<keyword evidence="2 5" id="KW-0808">Transferase</keyword>
<dbReference type="EMBL" id="FOQH01000005">
    <property type="protein sequence ID" value="SFI24898.1"/>
    <property type="molecule type" value="Genomic_DNA"/>
</dbReference>
<keyword evidence="6" id="KW-1185">Reference proteome</keyword>
<dbReference type="AlphaFoldDB" id="A0A1I3GN15"/>
<dbReference type="CDD" id="cd02440">
    <property type="entry name" value="AdoMet_MTases"/>
    <property type="match status" value="1"/>
</dbReference>
<dbReference type="OrthoDB" id="9816072at2"/>
<dbReference type="Pfam" id="PF05175">
    <property type="entry name" value="MTS"/>
    <property type="match status" value="1"/>
</dbReference>
<dbReference type="Proteomes" id="UP000199377">
    <property type="component" value="Unassembled WGS sequence"/>
</dbReference>
<evidence type="ECO:0000256" key="1">
    <source>
        <dbReference type="ARBA" id="ARBA00022603"/>
    </source>
</evidence>
<dbReference type="PANTHER" id="PTHR47816:SF4">
    <property type="entry name" value="RIBOSOMAL RNA SMALL SUBUNIT METHYLTRANSFERASE C"/>
    <property type="match status" value="1"/>
</dbReference>
<dbReference type="InterPro" id="IPR046977">
    <property type="entry name" value="RsmC/RlmG"/>
</dbReference>
<organism evidence="5 6">
    <name type="scientific">Albimonas pacifica</name>
    <dbReference type="NCBI Taxonomy" id="1114924"/>
    <lineage>
        <taxon>Bacteria</taxon>
        <taxon>Pseudomonadati</taxon>
        <taxon>Pseudomonadota</taxon>
        <taxon>Alphaproteobacteria</taxon>
        <taxon>Rhodobacterales</taxon>
        <taxon>Paracoccaceae</taxon>
        <taxon>Albimonas</taxon>
    </lineage>
</organism>
<dbReference type="Gene3D" id="3.40.50.150">
    <property type="entry name" value="Vaccinia Virus protein VP39"/>
    <property type="match status" value="2"/>
</dbReference>
<keyword evidence="1 5" id="KW-0489">Methyltransferase</keyword>
<protein>
    <submittedName>
        <fullName evidence="5">16S rRNA m(2)G 1207 methyltransferase</fullName>
    </submittedName>
</protein>
<accession>A0A1I3GN15</accession>
<dbReference type="GO" id="GO:0008757">
    <property type="term" value="F:S-adenosylmethionine-dependent methyltransferase activity"/>
    <property type="evidence" value="ECO:0007669"/>
    <property type="project" value="InterPro"/>
</dbReference>
<evidence type="ECO:0000259" key="4">
    <source>
        <dbReference type="Pfam" id="PF05175"/>
    </source>
</evidence>
<name>A0A1I3GN15_9RHOB</name>
<sequence>MAEPDPMELLADAFDGEPSPFGPRGLLVLRARPSRAFARDALVCEQGSKPLHAALDAEGREVHAELPADLAEFPAAAVCLTRARAENRANLARAWAKTAEGGRLFVSGAKTDGIESLQKALRKEGLEVEAAPRRHGRVLSLVRQGEAPALFAQWLEEAAAAPRVHGLGRDFVTAAGVFSWDKVDPGSALLAEALPPLKGAVADLGAGWGFLSARILESADVASLDLVEAEHAALACAQANLSDPRARFHWADVRAMPLPRASHETVVANPPFHDGREVSLALGTAFLEAAARLLKPSGRLWLVANRTLPYEKVLERAFVEWSEVGGDGAYKLLCAARPRPPAARGRQAR</sequence>
<evidence type="ECO:0000313" key="5">
    <source>
        <dbReference type="EMBL" id="SFI24898.1"/>
    </source>
</evidence>
<keyword evidence="3" id="KW-0949">S-adenosyl-L-methionine</keyword>
<dbReference type="InterPro" id="IPR029063">
    <property type="entry name" value="SAM-dependent_MTases_sf"/>
</dbReference>
<evidence type="ECO:0000256" key="3">
    <source>
        <dbReference type="ARBA" id="ARBA00022691"/>
    </source>
</evidence>
<evidence type="ECO:0000256" key="2">
    <source>
        <dbReference type="ARBA" id="ARBA00022679"/>
    </source>
</evidence>
<feature type="domain" description="Methyltransferase small" evidence="4">
    <location>
        <begin position="170"/>
        <end position="333"/>
    </location>
</feature>
<evidence type="ECO:0000313" key="6">
    <source>
        <dbReference type="Proteomes" id="UP000199377"/>
    </source>
</evidence>
<dbReference type="GO" id="GO:0032259">
    <property type="term" value="P:methylation"/>
    <property type="evidence" value="ECO:0007669"/>
    <property type="project" value="UniProtKB-KW"/>
</dbReference>
<dbReference type="RefSeq" id="WP_092860083.1">
    <property type="nucleotide sequence ID" value="NZ_FOQH01000005.1"/>
</dbReference>
<reference evidence="5 6" key="1">
    <citation type="submission" date="2016-10" db="EMBL/GenBank/DDBJ databases">
        <authorList>
            <person name="de Groot N.N."/>
        </authorList>
    </citation>
    <scope>NUCLEOTIDE SEQUENCE [LARGE SCALE GENOMIC DNA]</scope>
    <source>
        <strain evidence="5 6">CGMCC 1.11030</strain>
    </source>
</reference>
<dbReference type="SUPFAM" id="SSF53335">
    <property type="entry name" value="S-adenosyl-L-methionine-dependent methyltransferases"/>
    <property type="match status" value="1"/>
</dbReference>
<proteinExistence type="predicted"/>
<dbReference type="InterPro" id="IPR007848">
    <property type="entry name" value="Small_mtfrase_dom"/>
</dbReference>
<dbReference type="STRING" id="1114924.SAMN05216258_105253"/>
<gene>
    <name evidence="5" type="ORF">SAMN05216258_105253</name>
</gene>
<dbReference type="PANTHER" id="PTHR47816">
    <property type="entry name" value="RIBOSOMAL RNA SMALL SUBUNIT METHYLTRANSFERASE C"/>
    <property type="match status" value="1"/>
</dbReference>